<dbReference type="InterPro" id="IPR009050">
    <property type="entry name" value="Globin-like_sf"/>
</dbReference>
<dbReference type="GO" id="GO:0004888">
    <property type="term" value="F:transmembrane signaling receptor activity"/>
    <property type="evidence" value="ECO:0007669"/>
    <property type="project" value="InterPro"/>
</dbReference>
<dbReference type="InterPro" id="IPR004089">
    <property type="entry name" value="MCPsignal_dom"/>
</dbReference>
<keyword evidence="1" id="KW-0145">Chemotaxis</keyword>
<dbReference type="GO" id="GO:0019825">
    <property type="term" value="F:oxygen binding"/>
    <property type="evidence" value="ECO:0007669"/>
    <property type="project" value="InterPro"/>
</dbReference>
<evidence type="ECO:0000256" key="3">
    <source>
        <dbReference type="PROSITE-ProRule" id="PRU00284"/>
    </source>
</evidence>
<dbReference type="GO" id="GO:0016020">
    <property type="term" value="C:membrane"/>
    <property type="evidence" value="ECO:0007669"/>
    <property type="project" value="InterPro"/>
</dbReference>
<dbReference type="InterPro" id="IPR051310">
    <property type="entry name" value="MCP_chemotaxis"/>
</dbReference>
<evidence type="ECO:0000256" key="2">
    <source>
        <dbReference type="ARBA" id="ARBA00029447"/>
    </source>
</evidence>
<evidence type="ECO:0000313" key="6">
    <source>
        <dbReference type="EMBL" id="MBB4411941.1"/>
    </source>
</evidence>
<dbReference type="SUPFAM" id="SSF46458">
    <property type="entry name" value="Globin-like"/>
    <property type="match status" value="1"/>
</dbReference>
<comment type="caution">
    <text evidence="6">The sequence shown here is derived from an EMBL/GenBank/DDBJ whole genome shotgun (WGS) entry which is preliminary data.</text>
</comment>
<dbReference type="InterPro" id="IPR044398">
    <property type="entry name" value="Globin-sensor_dom"/>
</dbReference>
<proteinExistence type="inferred from homology"/>
<dbReference type="EMBL" id="JACIGY010000002">
    <property type="protein sequence ID" value="MBB4411941.1"/>
    <property type="molecule type" value="Genomic_DNA"/>
</dbReference>
<dbReference type="AlphaFoldDB" id="A0A7W6XAN1"/>
<name>A0A7W6XAN1_9HYPH</name>
<dbReference type="CDD" id="cd01068">
    <property type="entry name" value="globin_sensor"/>
    <property type="match status" value="1"/>
</dbReference>
<reference evidence="8 9" key="1">
    <citation type="submission" date="2020-08" db="EMBL/GenBank/DDBJ databases">
        <title>Genomic Encyclopedia of Type Strains, Phase IV (KMG-V): Genome sequencing to study the core and pangenomes of soil and plant-associated prokaryotes.</title>
        <authorList>
            <person name="Whitman W."/>
        </authorList>
    </citation>
    <scope>NUCLEOTIDE SEQUENCE [LARGE SCALE GENOMIC DNA]</scope>
    <source>
        <strain evidence="6 9">SEMIA 444</strain>
        <strain evidence="5 8">SEMIA 448</strain>
        <strain evidence="7 10">SEMIA 452</strain>
    </source>
</reference>
<keyword evidence="9" id="KW-1185">Reference proteome</keyword>
<dbReference type="Gene3D" id="1.10.287.950">
    <property type="entry name" value="Methyl-accepting chemotaxis protein"/>
    <property type="match status" value="1"/>
</dbReference>
<dbReference type="InterPro" id="IPR004090">
    <property type="entry name" value="Chemotax_Me-accpt_rcpt"/>
</dbReference>
<dbReference type="SUPFAM" id="SSF58104">
    <property type="entry name" value="Methyl-accepting chemotaxis protein (MCP) signaling domain"/>
    <property type="match status" value="1"/>
</dbReference>
<dbReference type="Pfam" id="PF00015">
    <property type="entry name" value="MCPsignal"/>
    <property type="match status" value="1"/>
</dbReference>
<dbReference type="InterPro" id="IPR039379">
    <property type="entry name" value="Protoglobin_sensor_dom"/>
</dbReference>
<evidence type="ECO:0000313" key="9">
    <source>
        <dbReference type="Proteomes" id="UP000524535"/>
    </source>
</evidence>
<dbReference type="GO" id="GO:0006935">
    <property type="term" value="P:chemotaxis"/>
    <property type="evidence" value="ECO:0007669"/>
    <property type="project" value="UniProtKB-KW"/>
</dbReference>
<evidence type="ECO:0000313" key="5">
    <source>
        <dbReference type="EMBL" id="MBB4348705.1"/>
    </source>
</evidence>
<dbReference type="GO" id="GO:0020037">
    <property type="term" value="F:heme binding"/>
    <property type="evidence" value="ECO:0007669"/>
    <property type="project" value="InterPro"/>
</dbReference>
<organism evidence="6 9">
    <name type="scientific">Aliirhizobium cellulosilyticum</name>
    <dbReference type="NCBI Taxonomy" id="393664"/>
    <lineage>
        <taxon>Bacteria</taxon>
        <taxon>Pseudomonadati</taxon>
        <taxon>Pseudomonadota</taxon>
        <taxon>Alphaproteobacteria</taxon>
        <taxon>Hyphomicrobiales</taxon>
        <taxon>Rhizobiaceae</taxon>
        <taxon>Aliirhizobium</taxon>
    </lineage>
</organism>
<accession>A0A7W6XAN1</accession>
<dbReference type="Proteomes" id="UP000576087">
    <property type="component" value="Unassembled WGS sequence"/>
</dbReference>
<evidence type="ECO:0000313" key="7">
    <source>
        <dbReference type="EMBL" id="MBB4449460.1"/>
    </source>
</evidence>
<dbReference type="Gene3D" id="1.10.490.10">
    <property type="entry name" value="Globins"/>
    <property type="match status" value="1"/>
</dbReference>
<evidence type="ECO:0000259" key="4">
    <source>
        <dbReference type="PROSITE" id="PS50111"/>
    </source>
</evidence>
<sequence>MQDTPSEQVRRRQAGSLGERLAFAGLDGDLCDLLRRCRPQLEGHLKNGLRDLFQRLQSSPEASSHFETEQQVDRLNDLQASHWAVLTDARFDALYADRVKVLSDTESRMGLDPRWHIAGHSVMLEHLVLGAVEDFAPRSFLPGARRREQELRDLIAAILRLVMVDVEIAVSLRFNEQRQKHQRALADQRSADQAEAVDTFAAVIGALAERDLTAALPNDVPEAYRELAELLSSAIGGMRNSVGVIDNAGMQAIGLTDAMARNASTFAAASEEQARRAQSVHNDLYQLSALVKESVAGTSAAESAAVATRRSVEESGEIVGRAISAMTDIENSAEKIGEIIGVIDEIAFQTNLLALNAGIEAARAGDSGRGFAVVAQEVRALAQRSADAAREIKTLVTGTKSQVGAGVDMVHRTQAAIGGIVQQVGEINDAITGVARRTVEQADGLNRVTSEIGSLSHEISANASFARNTGESADELHTVILELGRTVREFRIARQQGFERDVQNTHDGRRPAVQPVGALSDRYQALAEAEAQPFYKRQGIR</sequence>
<dbReference type="CDD" id="cd11386">
    <property type="entry name" value="MCP_signal"/>
    <property type="match status" value="1"/>
</dbReference>
<dbReference type="PRINTS" id="PR00260">
    <property type="entry name" value="CHEMTRNSDUCR"/>
</dbReference>
<dbReference type="SMART" id="SM00283">
    <property type="entry name" value="MA"/>
    <property type="match status" value="1"/>
</dbReference>
<dbReference type="EMBL" id="JACIHM010000015">
    <property type="protein sequence ID" value="MBB4449460.1"/>
    <property type="molecule type" value="Genomic_DNA"/>
</dbReference>
<evidence type="ECO:0000313" key="10">
    <source>
        <dbReference type="Proteomes" id="UP000576087"/>
    </source>
</evidence>
<dbReference type="PROSITE" id="PS50111">
    <property type="entry name" value="CHEMOTAXIS_TRANSDUC_2"/>
    <property type="match status" value="1"/>
</dbReference>
<dbReference type="InterPro" id="IPR012292">
    <property type="entry name" value="Globin/Proto"/>
</dbReference>
<gene>
    <name evidence="6" type="ORF">GGE31_002446</name>
    <name evidence="5" type="ORF">GGE33_002447</name>
    <name evidence="7" type="ORF">GGE35_005314</name>
</gene>
<dbReference type="Pfam" id="PF11563">
    <property type="entry name" value="Protoglobin"/>
    <property type="match status" value="1"/>
</dbReference>
<comment type="similarity">
    <text evidence="2">Belongs to the methyl-accepting chemotaxis (MCP) protein family.</text>
</comment>
<evidence type="ECO:0000313" key="8">
    <source>
        <dbReference type="Proteomes" id="UP000520770"/>
    </source>
</evidence>
<feature type="domain" description="Methyl-accepting transducer" evidence="4">
    <location>
        <begin position="248"/>
        <end position="477"/>
    </location>
</feature>
<dbReference type="Proteomes" id="UP000524535">
    <property type="component" value="Unassembled WGS sequence"/>
</dbReference>
<protein>
    <submittedName>
        <fullName evidence="6">Methyl-accepting chemotaxis protein</fullName>
    </submittedName>
</protein>
<dbReference type="EMBL" id="JACIGW010000002">
    <property type="protein sequence ID" value="MBB4348705.1"/>
    <property type="molecule type" value="Genomic_DNA"/>
</dbReference>
<dbReference type="GO" id="GO:0007165">
    <property type="term" value="P:signal transduction"/>
    <property type="evidence" value="ECO:0007669"/>
    <property type="project" value="UniProtKB-KW"/>
</dbReference>
<dbReference type="PANTHER" id="PTHR43531">
    <property type="entry name" value="PROTEIN ICFG"/>
    <property type="match status" value="1"/>
</dbReference>
<dbReference type="PANTHER" id="PTHR43531:SF11">
    <property type="entry name" value="METHYL-ACCEPTING CHEMOTAXIS PROTEIN 3"/>
    <property type="match status" value="1"/>
</dbReference>
<keyword evidence="3" id="KW-0807">Transducer</keyword>
<evidence type="ECO:0000256" key="1">
    <source>
        <dbReference type="ARBA" id="ARBA00022500"/>
    </source>
</evidence>
<dbReference type="Proteomes" id="UP000520770">
    <property type="component" value="Unassembled WGS sequence"/>
</dbReference>